<dbReference type="GO" id="GO:0048018">
    <property type="term" value="F:receptor ligand activity"/>
    <property type="evidence" value="ECO:0007669"/>
    <property type="project" value="UniProtKB-ARBA"/>
</dbReference>
<keyword evidence="7" id="KW-0325">Glycoprotein</keyword>
<keyword evidence="2 9" id="KW-0245">EGF-like domain</keyword>
<proteinExistence type="predicted"/>
<feature type="domain" description="DSL" evidence="11">
    <location>
        <begin position="281"/>
        <end position="325"/>
    </location>
</feature>
<gene>
    <name evidence="12" type="ORF">V5799_026438</name>
</gene>
<dbReference type="EMBL" id="JARKHS020030242">
    <property type="protein sequence ID" value="KAK8762295.1"/>
    <property type="molecule type" value="Genomic_DNA"/>
</dbReference>
<dbReference type="GO" id="GO:0046331">
    <property type="term" value="P:lateral inhibition"/>
    <property type="evidence" value="ECO:0007669"/>
    <property type="project" value="UniProtKB-ARBA"/>
</dbReference>
<dbReference type="InterPro" id="IPR001774">
    <property type="entry name" value="DSL"/>
</dbReference>
<keyword evidence="6 8" id="KW-1015">Disulfide bond</keyword>
<dbReference type="Proteomes" id="UP001321473">
    <property type="component" value="Unassembled WGS sequence"/>
</dbReference>
<dbReference type="Pfam" id="PF07657">
    <property type="entry name" value="MNNL"/>
    <property type="match status" value="1"/>
</dbReference>
<protein>
    <recommendedName>
        <fullName evidence="9">Delta-like protein</fullName>
    </recommendedName>
</protein>
<evidence type="ECO:0000313" key="12">
    <source>
        <dbReference type="EMBL" id="KAK8762295.1"/>
    </source>
</evidence>
<evidence type="ECO:0000256" key="8">
    <source>
        <dbReference type="PROSITE-ProRule" id="PRU00377"/>
    </source>
</evidence>
<comment type="subcellular location">
    <subcellularLocation>
        <location evidence="9">Membrane</location>
        <topology evidence="9">Single-pass type I membrane protein</topology>
    </subcellularLocation>
</comment>
<evidence type="ECO:0000256" key="10">
    <source>
        <dbReference type="SAM" id="MobiDB-lite"/>
    </source>
</evidence>
<keyword evidence="13" id="KW-1185">Reference proteome</keyword>
<keyword evidence="5 9" id="KW-1133">Transmembrane helix</keyword>
<keyword evidence="3 9" id="KW-0812">Transmembrane</keyword>
<dbReference type="PROSITE" id="PS51051">
    <property type="entry name" value="DSL"/>
    <property type="match status" value="1"/>
</dbReference>
<comment type="function">
    <text evidence="9">Putative Notch ligand involved in the mediation of Notch signaling.</text>
</comment>
<dbReference type="GO" id="GO:0007219">
    <property type="term" value="P:Notch signaling pathway"/>
    <property type="evidence" value="ECO:0007669"/>
    <property type="project" value="InterPro"/>
</dbReference>
<evidence type="ECO:0000313" key="13">
    <source>
        <dbReference type="Proteomes" id="UP001321473"/>
    </source>
</evidence>
<comment type="caution">
    <text evidence="12">The sequence shown here is derived from an EMBL/GenBank/DDBJ whole genome shotgun (WGS) entry which is preliminary data.</text>
</comment>
<dbReference type="GO" id="GO:0016020">
    <property type="term" value="C:membrane"/>
    <property type="evidence" value="ECO:0007669"/>
    <property type="project" value="UniProtKB-SubCell"/>
</dbReference>
<feature type="disulfide bond" evidence="8">
    <location>
        <begin position="316"/>
        <end position="325"/>
    </location>
</feature>
<keyword evidence="9" id="KW-0732">Signal</keyword>
<feature type="compositionally biased region" description="Basic residues" evidence="10">
    <location>
        <begin position="110"/>
        <end position="131"/>
    </location>
</feature>
<evidence type="ECO:0000259" key="11">
    <source>
        <dbReference type="PROSITE" id="PS51051"/>
    </source>
</evidence>
<feature type="region of interest" description="Disordered" evidence="10">
    <location>
        <begin position="1"/>
        <end position="27"/>
    </location>
</feature>
<evidence type="ECO:0000256" key="6">
    <source>
        <dbReference type="ARBA" id="ARBA00023157"/>
    </source>
</evidence>
<feature type="disulfide bond" evidence="8">
    <location>
        <begin position="283"/>
        <end position="292"/>
    </location>
</feature>
<evidence type="ECO:0000256" key="9">
    <source>
        <dbReference type="RuleBase" id="RU280815"/>
    </source>
</evidence>
<keyword evidence="4 9" id="KW-0677">Repeat</keyword>
<dbReference type="Pfam" id="PF01414">
    <property type="entry name" value="DSL"/>
    <property type="match status" value="1"/>
</dbReference>
<dbReference type="Gene3D" id="2.10.25.140">
    <property type="match status" value="1"/>
</dbReference>
<sequence length="353" mass="39128">MWYASRSQERRRSPPPAEMSTAAEAVDDSAVRCCSATELPGATPMTVYLASRTATSSSRSQWRQQSRESSVVEEAAARCLAVGGSSDGLLRCPTRGTIPVRPNTAESPTRRRRRRGRPPPRPARLRPRRCGRRDGRRLPPTACGPISYSWFYSASCNNPVCPCRVSFRVCLKHYQKTVDTDSPCTYGELSTPVLLQSGSDGALFNASRPPIRFPFEFSWPGTFSLIIEAWHEAAATPAGSAGVQRTLVAQLSTQKWLDVGDSWTPGTLQRERAALSFSYRVRCQEHYYGSDCAKLCRPRDDKFGHYTCSGGGDVVCLPGWKGDYCTKGQCLGCFLLRVGHLRRHVRAVLFLHT</sequence>
<keyword evidence="1 9" id="KW-0217">Developmental protein</keyword>
<feature type="disulfide bond" evidence="8">
    <location>
        <begin position="296"/>
        <end position="308"/>
    </location>
</feature>
<dbReference type="FunFam" id="2.10.25.140:FF:000001">
    <property type="entry name" value="Delta-like protein"/>
    <property type="match status" value="1"/>
</dbReference>
<evidence type="ECO:0000256" key="3">
    <source>
        <dbReference type="ARBA" id="ARBA00022692"/>
    </source>
</evidence>
<organism evidence="12 13">
    <name type="scientific">Amblyomma americanum</name>
    <name type="common">Lone star tick</name>
    <dbReference type="NCBI Taxonomy" id="6943"/>
    <lineage>
        <taxon>Eukaryota</taxon>
        <taxon>Metazoa</taxon>
        <taxon>Ecdysozoa</taxon>
        <taxon>Arthropoda</taxon>
        <taxon>Chelicerata</taxon>
        <taxon>Arachnida</taxon>
        <taxon>Acari</taxon>
        <taxon>Parasitiformes</taxon>
        <taxon>Ixodida</taxon>
        <taxon>Ixodoidea</taxon>
        <taxon>Ixodidae</taxon>
        <taxon>Amblyomminae</taxon>
        <taxon>Amblyomma</taxon>
    </lineage>
</organism>
<dbReference type="Gene3D" id="2.60.40.3510">
    <property type="match status" value="1"/>
</dbReference>
<evidence type="ECO:0000256" key="2">
    <source>
        <dbReference type="ARBA" id="ARBA00022536"/>
    </source>
</evidence>
<dbReference type="InterPro" id="IPR011651">
    <property type="entry name" value="Notch_ligand_N"/>
</dbReference>
<dbReference type="AlphaFoldDB" id="A0AAQ4DIK5"/>
<evidence type="ECO:0000256" key="5">
    <source>
        <dbReference type="ARBA" id="ARBA00022989"/>
    </source>
</evidence>
<dbReference type="SMART" id="SM00051">
    <property type="entry name" value="DSL"/>
    <property type="match status" value="1"/>
</dbReference>
<name>A0AAQ4DIK5_AMBAM</name>
<dbReference type="GO" id="GO:0009952">
    <property type="term" value="P:anterior/posterior pattern specification"/>
    <property type="evidence" value="ECO:0007669"/>
    <property type="project" value="UniProtKB-ARBA"/>
</dbReference>
<feature type="region of interest" description="Disordered" evidence="10">
    <location>
        <begin position="90"/>
        <end position="136"/>
    </location>
</feature>
<evidence type="ECO:0000256" key="1">
    <source>
        <dbReference type="ARBA" id="ARBA00022473"/>
    </source>
</evidence>
<accession>A0AAQ4DIK5</accession>
<evidence type="ECO:0000256" key="7">
    <source>
        <dbReference type="ARBA" id="ARBA00023180"/>
    </source>
</evidence>
<evidence type="ECO:0000256" key="4">
    <source>
        <dbReference type="ARBA" id="ARBA00022737"/>
    </source>
</evidence>
<keyword evidence="9" id="KW-0472">Membrane</keyword>
<reference evidence="12 13" key="1">
    <citation type="journal article" date="2023" name="Arcadia Sci">
        <title>De novo assembly of a long-read Amblyomma americanum tick genome.</title>
        <authorList>
            <person name="Chou S."/>
            <person name="Poskanzer K.E."/>
            <person name="Rollins M."/>
            <person name="Thuy-Boun P.S."/>
        </authorList>
    </citation>
    <scope>NUCLEOTIDE SEQUENCE [LARGE SCALE GENOMIC DNA]</scope>
    <source>
        <strain evidence="12">F_SG_1</strain>
        <tissue evidence="12">Salivary glands</tissue>
    </source>
</reference>